<dbReference type="GO" id="GO:0019028">
    <property type="term" value="C:viral capsid"/>
    <property type="evidence" value="ECO:0007669"/>
    <property type="project" value="UniProtKB-KW"/>
</dbReference>
<keyword evidence="5" id="KW-1185">Reference proteome</keyword>
<sequence>MAQLQQLILKDEKAESLTFVPRDIRNGVGTVVNTTGSPIGESKFSISLRATQTGRYKAAIKFQMPVVVEATVNGVPKQEVAHTMYANLEFDYARLSTTEQREKFVQMLADALKSDKALVKGSVVDLEGVY</sequence>
<organism evidence="4 5">
    <name type="scientific">Leviviridae sp</name>
    <dbReference type="NCBI Taxonomy" id="2027243"/>
    <lineage>
        <taxon>Viruses</taxon>
        <taxon>Riboviria</taxon>
        <taxon>Orthornavirae</taxon>
        <taxon>Lenarviricota</taxon>
        <taxon>Leviviricetes</taxon>
        <taxon>Norzivirales</taxon>
        <taxon>Fiersviridae</taxon>
    </lineage>
</organism>
<dbReference type="EMBL" id="MZ679782">
    <property type="protein sequence ID" value="UJQ85790.1"/>
    <property type="molecule type" value="Genomic_RNA"/>
</dbReference>
<protein>
    <submittedName>
        <fullName evidence="4">Coat protein</fullName>
    </submittedName>
</protein>
<reference evidence="4" key="2">
    <citation type="journal article" date="2022" name="Nat. Microbiol.">
        <title>RNA viromes from terrestrial sites across China expand environmental viral diversity.</title>
        <authorList>
            <person name="Chiapello M."/>
            <person name="Rodriguez-Romero J."/>
            <person name="Ayllon M.A."/>
            <person name="Turina M."/>
        </authorList>
    </citation>
    <scope>NUCLEOTIDE SEQUENCE</scope>
    <source>
        <strain evidence="4">220-k141_63190</strain>
    </source>
</reference>
<dbReference type="Pfam" id="PF01819">
    <property type="entry name" value="Levi_coat"/>
    <property type="match status" value="1"/>
</dbReference>
<evidence type="ECO:0000313" key="5">
    <source>
        <dbReference type="Proteomes" id="UP001057792"/>
    </source>
</evidence>
<evidence type="ECO:0000256" key="3">
    <source>
        <dbReference type="ARBA" id="ARBA00022844"/>
    </source>
</evidence>
<evidence type="ECO:0000313" key="4">
    <source>
        <dbReference type="EMBL" id="UJQ85790.1"/>
    </source>
</evidence>
<keyword evidence="2 4" id="KW-0167">Capsid protein</keyword>
<evidence type="ECO:0000256" key="1">
    <source>
        <dbReference type="ARBA" id="ARBA00004328"/>
    </source>
</evidence>
<reference evidence="4" key="1">
    <citation type="submission" date="2021-05" db="EMBL/GenBank/DDBJ databases">
        <authorList>
            <person name="Chen Y.-M."/>
            <person name="Zhang Y.-Z."/>
        </authorList>
    </citation>
    <scope>NUCLEOTIDE SEQUENCE</scope>
    <source>
        <strain evidence="4">220-k141_63190</strain>
    </source>
</reference>
<proteinExistence type="predicted"/>
<dbReference type="InterPro" id="IPR015954">
    <property type="entry name" value="Phage_RNA-type_capsid"/>
</dbReference>
<dbReference type="Gene3D" id="3.30.380.10">
    <property type="entry name" value="MS2 Viral Coat Protein"/>
    <property type="match status" value="1"/>
</dbReference>
<accession>A0ABY3SUI9</accession>
<dbReference type="InterPro" id="IPR002703">
    <property type="entry name" value="Levivir_coat"/>
</dbReference>
<dbReference type="Proteomes" id="UP001057792">
    <property type="component" value="Segment"/>
</dbReference>
<keyword evidence="3" id="KW-0946">Virion</keyword>
<name>A0ABY3SUI9_9VIRU</name>
<dbReference type="SUPFAM" id="SSF55405">
    <property type="entry name" value="RNA bacteriophage capsid protein"/>
    <property type="match status" value="1"/>
</dbReference>
<evidence type="ECO:0000256" key="2">
    <source>
        <dbReference type="ARBA" id="ARBA00022561"/>
    </source>
</evidence>
<comment type="subcellular location">
    <subcellularLocation>
        <location evidence="1">Virion</location>
    </subcellularLocation>
</comment>